<dbReference type="GO" id="GO:1902201">
    <property type="term" value="P:negative regulation of bacterial-type flagellum-dependent cell motility"/>
    <property type="evidence" value="ECO:0007669"/>
    <property type="project" value="TreeGrafter"/>
</dbReference>
<feature type="domain" description="GGDEF" evidence="4">
    <location>
        <begin position="247"/>
        <end position="376"/>
    </location>
</feature>
<evidence type="ECO:0000256" key="3">
    <source>
        <dbReference type="SAM" id="Phobius"/>
    </source>
</evidence>
<proteinExistence type="predicted"/>
<dbReference type="GO" id="GO:0052621">
    <property type="term" value="F:diguanylate cyclase activity"/>
    <property type="evidence" value="ECO:0007669"/>
    <property type="project" value="UniProtKB-EC"/>
</dbReference>
<protein>
    <recommendedName>
        <fullName evidence="1">diguanylate cyclase</fullName>
        <ecNumber evidence="1">2.7.7.65</ecNumber>
    </recommendedName>
</protein>
<dbReference type="PANTHER" id="PTHR45138:SF9">
    <property type="entry name" value="DIGUANYLATE CYCLASE DGCM-RELATED"/>
    <property type="match status" value="1"/>
</dbReference>
<dbReference type="InterPro" id="IPR043128">
    <property type="entry name" value="Rev_trsase/Diguanyl_cyclase"/>
</dbReference>
<reference evidence="5 6" key="1">
    <citation type="submission" date="2016-10" db="EMBL/GenBank/DDBJ databases">
        <authorList>
            <person name="de Groot N.N."/>
        </authorList>
    </citation>
    <scope>NUCLEOTIDE SEQUENCE [LARGE SCALE GENOMIC DNA]</scope>
    <source>
        <strain evidence="5 6">CGMCC 1.7666</strain>
    </source>
</reference>
<dbReference type="GO" id="GO:0043709">
    <property type="term" value="P:cell adhesion involved in single-species biofilm formation"/>
    <property type="evidence" value="ECO:0007669"/>
    <property type="project" value="TreeGrafter"/>
</dbReference>
<dbReference type="InterPro" id="IPR050469">
    <property type="entry name" value="Diguanylate_Cyclase"/>
</dbReference>
<dbReference type="InterPro" id="IPR029787">
    <property type="entry name" value="Nucleotide_cyclase"/>
</dbReference>
<evidence type="ECO:0000256" key="1">
    <source>
        <dbReference type="ARBA" id="ARBA00012528"/>
    </source>
</evidence>
<evidence type="ECO:0000313" key="6">
    <source>
        <dbReference type="Proteomes" id="UP000199569"/>
    </source>
</evidence>
<sequence length="383" mass="41385">MTLDPATLSFAFVLLAVVLGALLLFSWKLNPKVHALSLWGAAFCLIAGGFAVANMGRASGSYSALLVGNALGLLSYTALYGGCRMFNGRQGFVPAMLFGPVLWLVAYPFIYDEPQYRLIMVSLLTGAYAWASAWELARYAMQPLASQRVAIALLILLGLLNILRSGLGVSLTSISWIDALAGRWSSEMALFLVVFTPTLAFIFLSMAKESVELGYKRAAYIDPLTGIPNRRAFMLHADQVLRDEEGRTVSCLVFDLDNFKSINDRYGHEAGDRVLTMFGTILANHLPHKSFGRLGGEEFAAILPIGMEEATDRAEAVRSAFSKAGKAMLGPHAQVTVSVGCSTSSQATVQALLQEADLALYRAKNTGRNVVISARSLTAPQET</sequence>
<feature type="transmembrane region" description="Helical" evidence="3">
    <location>
        <begin position="6"/>
        <end position="25"/>
    </location>
</feature>
<dbReference type="PANTHER" id="PTHR45138">
    <property type="entry name" value="REGULATORY COMPONENTS OF SENSORY TRANSDUCTION SYSTEM"/>
    <property type="match status" value="1"/>
</dbReference>
<feature type="transmembrane region" description="Helical" evidence="3">
    <location>
        <begin position="37"/>
        <end position="56"/>
    </location>
</feature>
<dbReference type="Gene3D" id="3.30.70.270">
    <property type="match status" value="1"/>
</dbReference>
<dbReference type="NCBIfam" id="TIGR00254">
    <property type="entry name" value="GGDEF"/>
    <property type="match status" value="1"/>
</dbReference>
<dbReference type="Pfam" id="PF00990">
    <property type="entry name" value="GGDEF"/>
    <property type="match status" value="1"/>
</dbReference>
<feature type="transmembrane region" description="Helical" evidence="3">
    <location>
        <begin position="116"/>
        <end position="137"/>
    </location>
</feature>
<dbReference type="InterPro" id="IPR000160">
    <property type="entry name" value="GGDEF_dom"/>
</dbReference>
<evidence type="ECO:0000256" key="2">
    <source>
        <dbReference type="ARBA" id="ARBA00034247"/>
    </source>
</evidence>
<dbReference type="PROSITE" id="PS50887">
    <property type="entry name" value="GGDEF"/>
    <property type="match status" value="1"/>
</dbReference>
<comment type="catalytic activity">
    <reaction evidence="2">
        <text>2 GTP = 3',3'-c-di-GMP + 2 diphosphate</text>
        <dbReference type="Rhea" id="RHEA:24898"/>
        <dbReference type="ChEBI" id="CHEBI:33019"/>
        <dbReference type="ChEBI" id="CHEBI:37565"/>
        <dbReference type="ChEBI" id="CHEBI:58805"/>
        <dbReference type="EC" id="2.7.7.65"/>
    </reaction>
</comment>
<dbReference type="CDD" id="cd01949">
    <property type="entry name" value="GGDEF"/>
    <property type="match status" value="1"/>
</dbReference>
<keyword evidence="3" id="KW-0472">Membrane</keyword>
<dbReference type="RefSeq" id="WP_091128021.1">
    <property type="nucleotide sequence ID" value="NZ_FMVJ01000002.1"/>
</dbReference>
<dbReference type="STRING" id="549386.SAMN02927923_00089"/>
<feature type="transmembrane region" description="Helical" evidence="3">
    <location>
        <begin position="149"/>
        <end position="177"/>
    </location>
</feature>
<feature type="transmembrane region" description="Helical" evidence="3">
    <location>
        <begin position="62"/>
        <end position="80"/>
    </location>
</feature>
<dbReference type="EMBL" id="FMVJ01000002">
    <property type="protein sequence ID" value="SCX83817.1"/>
    <property type="molecule type" value="Genomic_DNA"/>
</dbReference>
<dbReference type="Proteomes" id="UP000199569">
    <property type="component" value="Unassembled WGS sequence"/>
</dbReference>
<keyword evidence="6" id="KW-1185">Reference proteome</keyword>
<name>A0A1G5B0Z0_9HYPH</name>
<evidence type="ECO:0000313" key="5">
    <source>
        <dbReference type="EMBL" id="SCX83817.1"/>
    </source>
</evidence>
<accession>A0A1G5B0Z0</accession>
<keyword evidence="3" id="KW-1133">Transmembrane helix</keyword>
<dbReference type="SMART" id="SM00267">
    <property type="entry name" value="GGDEF"/>
    <property type="match status" value="1"/>
</dbReference>
<dbReference type="SUPFAM" id="SSF55073">
    <property type="entry name" value="Nucleotide cyclase"/>
    <property type="match status" value="1"/>
</dbReference>
<dbReference type="AlphaFoldDB" id="A0A1G5B0Z0"/>
<gene>
    <name evidence="5" type="ORF">SAMN02927923_00089</name>
</gene>
<organism evidence="5 6">
    <name type="scientific">Microvirga guangxiensis</name>
    <dbReference type="NCBI Taxonomy" id="549386"/>
    <lineage>
        <taxon>Bacteria</taxon>
        <taxon>Pseudomonadati</taxon>
        <taxon>Pseudomonadota</taxon>
        <taxon>Alphaproteobacteria</taxon>
        <taxon>Hyphomicrobiales</taxon>
        <taxon>Methylobacteriaceae</taxon>
        <taxon>Microvirga</taxon>
    </lineage>
</organism>
<feature type="transmembrane region" description="Helical" evidence="3">
    <location>
        <begin position="189"/>
        <end position="207"/>
    </location>
</feature>
<dbReference type="OrthoDB" id="9812260at2"/>
<dbReference type="GO" id="GO:0005886">
    <property type="term" value="C:plasma membrane"/>
    <property type="evidence" value="ECO:0007669"/>
    <property type="project" value="TreeGrafter"/>
</dbReference>
<evidence type="ECO:0000259" key="4">
    <source>
        <dbReference type="PROSITE" id="PS50887"/>
    </source>
</evidence>
<feature type="transmembrane region" description="Helical" evidence="3">
    <location>
        <begin position="92"/>
        <end position="110"/>
    </location>
</feature>
<dbReference type="EC" id="2.7.7.65" evidence="1"/>
<keyword evidence="3" id="KW-0812">Transmembrane</keyword>